<evidence type="ECO:0000256" key="2">
    <source>
        <dbReference type="ARBA" id="ARBA00022448"/>
    </source>
</evidence>
<dbReference type="GO" id="GO:0006865">
    <property type="term" value="P:amino acid transport"/>
    <property type="evidence" value="ECO:0007669"/>
    <property type="project" value="UniProtKB-KW"/>
</dbReference>
<gene>
    <name evidence="7" type="ORF">D2962_14120</name>
</gene>
<keyword evidence="2" id="KW-0813">Transport</keyword>
<evidence type="ECO:0000256" key="4">
    <source>
        <dbReference type="ARBA" id="ARBA00022970"/>
    </source>
</evidence>
<reference evidence="7 8" key="1">
    <citation type="submission" date="2018-10" db="EMBL/GenBank/DDBJ databases">
        <authorList>
            <person name="Zhang X."/>
        </authorList>
    </citation>
    <scope>NUCLEOTIDE SEQUENCE [LARGE SCALE GENOMIC DNA]</scope>
    <source>
        <strain evidence="7 8">SK-G1</strain>
    </source>
</reference>
<dbReference type="InterPro" id="IPR051010">
    <property type="entry name" value="BCAA_transport"/>
</dbReference>
<dbReference type="InterPro" id="IPR000709">
    <property type="entry name" value="Leu_Ile_Val-bd"/>
</dbReference>
<dbReference type="EMBL" id="CP033169">
    <property type="protein sequence ID" value="AYO31583.1"/>
    <property type="molecule type" value="Genomic_DNA"/>
</dbReference>
<evidence type="ECO:0000259" key="6">
    <source>
        <dbReference type="Pfam" id="PF13458"/>
    </source>
</evidence>
<sequence>MFMFKLSKTLALTIVIALTILALAGCGQTQSTGSSSSSSSDSSQQAKSDDVIKIGTLGPLTGNTATYGISTKNGVEVAVDEVNKAGGINGKQVKLFSEDTRGDQTEAANAATKLIEQDKVIAIVGGVLSSETMTAGPIANDAKVVMISSSSTASGIPDIGDYIFRNCLSDDVQATQLAEYAAKDLGLKKFAIMFTNNDYGLSLKNAFEKKAKEVAQVVDIETYNDGESDFRAQLTKIKGFNPDALYIAGYYTEAAKIAQQAQEQGLKVQILGADGFYSPKLVELGGKAVEGAIFTAGFFADDPAEAVQNFVKAYKEKYNAEPDMFAAQAYDAAKILLSAIKNANGAGGEALQAEMAKTRDFPGITGNTSFAENGDAVKDIIILKVENGKFTKLR</sequence>
<feature type="domain" description="Leucine-binding protein" evidence="6">
    <location>
        <begin position="52"/>
        <end position="388"/>
    </location>
</feature>
<dbReference type="Pfam" id="PF13458">
    <property type="entry name" value="Peripla_BP_6"/>
    <property type="match status" value="1"/>
</dbReference>
<name>A0A3G2R853_9FIRM</name>
<dbReference type="InterPro" id="IPR028081">
    <property type="entry name" value="Leu-bd"/>
</dbReference>
<evidence type="ECO:0000256" key="5">
    <source>
        <dbReference type="SAM" id="SignalP"/>
    </source>
</evidence>
<feature type="chain" id="PRO_5039136982" evidence="5">
    <location>
        <begin position="25"/>
        <end position="394"/>
    </location>
</feature>
<keyword evidence="3 5" id="KW-0732">Signal</keyword>
<evidence type="ECO:0000256" key="3">
    <source>
        <dbReference type="ARBA" id="ARBA00022729"/>
    </source>
</evidence>
<organism evidence="7 8">
    <name type="scientific">Biomaibacter acetigenes</name>
    <dbReference type="NCBI Taxonomy" id="2316383"/>
    <lineage>
        <taxon>Bacteria</taxon>
        <taxon>Bacillati</taxon>
        <taxon>Bacillota</taxon>
        <taxon>Clostridia</taxon>
        <taxon>Thermosediminibacterales</taxon>
        <taxon>Tepidanaerobacteraceae</taxon>
        <taxon>Biomaibacter</taxon>
    </lineage>
</organism>
<dbReference type="CDD" id="cd06347">
    <property type="entry name" value="PBP1_ABC_LivK_ligand_binding-like"/>
    <property type="match status" value="1"/>
</dbReference>
<dbReference type="KEGG" id="bacg:D2962_14120"/>
<dbReference type="PROSITE" id="PS51257">
    <property type="entry name" value="PROKAR_LIPOPROTEIN"/>
    <property type="match status" value="1"/>
</dbReference>
<evidence type="ECO:0000313" key="7">
    <source>
        <dbReference type="EMBL" id="AYO31583.1"/>
    </source>
</evidence>
<dbReference type="Gene3D" id="3.40.50.2300">
    <property type="match status" value="2"/>
</dbReference>
<protein>
    <submittedName>
        <fullName evidence="7">ABC transporter substrate-binding protein</fullName>
    </submittedName>
</protein>
<keyword evidence="4" id="KW-0029">Amino-acid transport</keyword>
<dbReference type="Proteomes" id="UP000280960">
    <property type="component" value="Chromosome"/>
</dbReference>
<feature type="signal peptide" evidence="5">
    <location>
        <begin position="1"/>
        <end position="24"/>
    </location>
</feature>
<dbReference type="PRINTS" id="PR00337">
    <property type="entry name" value="LEUILEVALBP"/>
</dbReference>
<keyword evidence="8" id="KW-1185">Reference proteome</keyword>
<dbReference type="SUPFAM" id="SSF53822">
    <property type="entry name" value="Periplasmic binding protein-like I"/>
    <property type="match status" value="1"/>
</dbReference>
<proteinExistence type="inferred from homology"/>
<evidence type="ECO:0000256" key="1">
    <source>
        <dbReference type="ARBA" id="ARBA00010062"/>
    </source>
</evidence>
<accession>A0A3G2R853</accession>
<dbReference type="PANTHER" id="PTHR30483:SF6">
    <property type="entry name" value="PERIPLASMIC BINDING PROTEIN OF ABC TRANSPORTER FOR NATURAL AMINO ACIDS"/>
    <property type="match status" value="1"/>
</dbReference>
<dbReference type="PANTHER" id="PTHR30483">
    <property type="entry name" value="LEUCINE-SPECIFIC-BINDING PROTEIN"/>
    <property type="match status" value="1"/>
</dbReference>
<dbReference type="AlphaFoldDB" id="A0A3G2R853"/>
<comment type="similarity">
    <text evidence="1">Belongs to the leucine-binding protein family.</text>
</comment>
<dbReference type="InterPro" id="IPR028082">
    <property type="entry name" value="Peripla_BP_I"/>
</dbReference>
<evidence type="ECO:0000313" key="8">
    <source>
        <dbReference type="Proteomes" id="UP000280960"/>
    </source>
</evidence>